<dbReference type="SUPFAM" id="SSF100950">
    <property type="entry name" value="NagB/RpiA/CoA transferase-like"/>
    <property type="match status" value="1"/>
</dbReference>
<dbReference type="PANTHER" id="PTHR43682">
    <property type="entry name" value="LACTATE UTILIZATION PROTEIN C"/>
    <property type="match status" value="1"/>
</dbReference>
<dbReference type="RefSeq" id="WP_110501270.1">
    <property type="nucleotide sequence ID" value="NZ_QJVD01000012.1"/>
</dbReference>
<proteinExistence type="predicted"/>
<dbReference type="InterPro" id="IPR024185">
    <property type="entry name" value="FTHF_cligase-like_sf"/>
</dbReference>
<accession>A0A2V5L631</accession>
<evidence type="ECO:0000313" key="3">
    <source>
        <dbReference type="Proteomes" id="UP000247832"/>
    </source>
</evidence>
<reference evidence="2 3" key="1">
    <citation type="submission" date="2018-05" db="EMBL/GenBank/DDBJ databases">
        <title>Genetic diversity of glacier-inhabiting Cryobacterium bacteria in China and description of Cryobacterium mengkeensis sp. nov. and Arthrobacter glacialis sp. nov.</title>
        <authorList>
            <person name="Liu Q."/>
            <person name="Xin Y.-H."/>
        </authorList>
    </citation>
    <scope>NUCLEOTIDE SEQUENCE [LARGE SCALE GENOMIC DNA]</scope>
    <source>
        <strain evidence="2 3">LI2</strain>
    </source>
</reference>
<gene>
    <name evidence="2" type="ORF">CVV68_12125</name>
</gene>
<dbReference type="EMBL" id="QJVD01000012">
    <property type="protein sequence ID" value="PYI66839.1"/>
    <property type="molecule type" value="Genomic_DNA"/>
</dbReference>
<name>A0A2V5L631_9MICC</name>
<sequence>MSAREDILNRIASALRDSPATPEIPRNYRRATTMTAEQRLEQLVDRLRDYKANVFVVPAAGAPAKLAELLAGTASIVVPHRLPEDWLSTLLSVGKDDAGSPAVEVDSPERRLTVAELDAVDAVVTAAAVAVSETGTIMLDGSPSQGRRIISLVPDRHICLLRTADIVEVLPEAIARLDATSPQTWISGPSATSDIELERVEGVHGPRTLDVVILT</sequence>
<keyword evidence="3" id="KW-1185">Reference proteome</keyword>
<protein>
    <submittedName>
        <fullName evidence="2">Lactate utilization protein C</fullName>
    </submittedName>
</protein>
<organism evidence="2 3">
    <name type="scientific">Arthrobacter livingstonensis</name>
    <dbReference type="NCBI Taxonomy" id="670078"/>
    <lineage>
        <taxon>Bacteria</taxon>
        <taxon>Bacillati</taxon>
        <taxon>Actinomycetota</taxon>
        <taxon>Actinomycetes</taxon>
        <taxon>Micrococcales</taxon>
        <taxon>Micrococcaceae</taxon>
        <taxon>Arthrobacter</taxon>
    </lineage>
</organism>
<feature type="domain" description="LUD" evidence="1">
    <location>
        <begin position="40"/>
        <end position="214"/>
    </location>
</feature>
<dbReference type="OrthoDB" id="9794187at2"/>
<dbReference type="Proteomes" id="UP000247832">
    <property type="component" value="Unassembled WGS sequence"/>
</dbReference>
<dbReference type="AlphaFoldDB" id="A0A2V5L631"/>
<dbReference type="Pfam" id="PF02589">
    <property type="entry name" value="LUD_dom"/>
    <property type="match status" value="1"/>
</dbReference>
<evidence type="ECO:0000259" key="1">
    <source>
        <dbReference type="Pfam" id="PF02589"/>
    </source>
</evidence>
<dbReference type="PANTHER" id="PTHR43682:SF1">
    <property type="entry name" value="LACTATE UTILIZATION PROTEIN C"/>
    <property type="match status" value="1"/>
</dbReference>
<dbReference type="InterPro" id="IPR003741">
    <property type="entry name" value="LUD_dom"/>
</dbReference>
<evidence type="ECO:0000313" key="2">
    <source>
        <dbReference type="EMBL" id="PYI66839.1"/>
    </source>
</evidence>
<dbReference type="Gene3D" id="3.40.50.10420">
    <property type="entry name" value="NagB/RpiA/CoA transferase-like"/>
    <property type="match status" value="1"/>
</dbReference>
<dbReference type="InterPro" id="IPR037171">
    <property type="entry name" value="NagB/RpiA_transferase-like"/>
</dbReference>
<comment type="caution">
    <text evidence="2">The sequence shown here is derived from an EMBL/GenBank/DDBJ whole genome shotgun (WGS) entry which is preliminary data.</text>
</comment>